<dbReference type="PANTHER" id="PTHR31189">
    <property type="entry name" value="OS03G0336100 PROTEIN-RELATED"/>
    <property type="match status" value="1"/>
</dbReference>
<dbReference type="InterPro" id="IPR006045">
    <property type="entry name" value="Cupin_1"/>
</dbReference>
<dbReference type="Gene3D" id="2.60.120.10">
    <property type="entry name" value="Jelly Rolls"/>
    <property type="match status" value="2"/>
</dbReference>
<gene>
    <name evidence="3" type="ORF">MANES_05G079000</name>
</gene>
<sequence>MHTCNSKSLEEEGRNEDDPKNSVQVQQEQQKQVNHFKVWSQRAYLSEARIATGDREPKQFKHQREHQRQYDEEDENPYVFNVEDFTPMFKNEHGAIYSLQKFSERSKLLSGIENFRVAAAKANPLTFLTPTHFDAEVVLVVTRGRGAITLIGEKRESFNIERGDVIRVQAGTTVYWINTDENDELRTVCLLKTVNFPSEYTCKYNSFMMQPFYAASAGEASFYSALSPELLEAALKTDKEMLEHIMSTDHTEVIVKASKEQIQALSQEEEGRGNSTAPFNLLDMQPLVHNNYGQIFYVSPTEYRALEDLDIGVGFVNITKGSMLGPLYNSESTAIIMVLDGEGYFEMVGPRTKSSVQTGPTNKKLSSSLRHGSVIVSPAGYPIAMVASRKNDLIAVCFGTNAKGNIKYPLAGKNNIVNKMKSEAIELTFGVPAKEVEEIFEKETDYLLFPGPSQQEKQGRADA</sequence>
<dbReference type="InterPro" id="IPR014710">
    <property type="entry name" value="RmlC-like_jellyroll"/>
</dbReference>
<dbReference type="AlphaFoldDB" id="A0A2C9VU94"/>
<feature type="region of interest" description="Disordered" evidence="1">
    <location>
        <begin position="1"/>
        <end position="31"/>
    </location>
</feature>
<protein>
    <recommendedName>
        <fullName evidence="2">Cupin type-1 domain-containing protein</fullName>
    </recommendedName>
</protein>
<dbReference type="STRING" id="3983.A0A2C9VU94"/>
<name>A0A2C9VU94_MANES</name>
<evidence type="ECO:0000259" key="2">
    <source>
        <dbReference type="SMART" id="SM00835"/>
    </source>
</evidence>
<dbReference type="PANTHER" id="PTHR31189:SF13">
    <property type="entry name" value="CUPINCIN"/>
    <property type="match status" value="1"/>
</dbReference>
<evidence type="ECO:0000256" key="1">
    <source>
        <dbReference type="SAM" id="MobiDB-lite"/>
    </source>
</evidence>
<feature type="domain" description="Cupin type-1" evidence="2">
    <location>
        <begin position="80"/>
        <end position="243"/>
    </location>
</feature>
<reference evidence="3" key="1">
    <citation type="submission" date="2016-02" db="EMBL/GenBank/DDBJ databases">
        <title>WGS assembly of Manihot esculenta.</title>
        <authorList>
            <person name="Bredeson J.V."/>
            <person name="Prochnik S.E."/>
            <person name="Lyons J.B."/>
            <person name="Schmutz J."/>
            <person name="Grimwood J."/>
            <person name="Vrebalov J."/>
            <person name="Bart R.S."/>
            <person name="Amuge T."/>
            <person name="Ferguson M.E."/>
            <person name="Green R."/>
            <person name="Putnam N."/>
            <person name="Stites J."/>
            <person name="Rounsley S."/>
            <person name="Rokhsar D.S."/>
        </authorList>
    </citation>
    <scope>NUCLEOTIDE SEQUENCE [LARGE SCALE GENOMIC DNA]</scope>
    <source>
        <tissue evidence="3">Leaf</tissue>
    </source>
</reference>
<dbReference type="EMBL" id="CM004391">
    <property type="protein sequence ID" value="OAY49737.1"/>
    <property type="molecule type" value="Genomic_DNA"/>
</dbReference>
<dbReference type="SMART" id="SM00835">
    <property type="entry name" value="Cupin_1"/>
    <property type="match status" value="2"/>
</dbReference>
<dbReference type="InterPro" id="IPR011051">
    <property type="entry name" value="RmlC_Cupin_sf"/>
</dbReference>
<dbReference type="InterPro" id="IPR050253">
    <property type="entry name" value="Seed_Storage-Functional"/>
</dbReference>
<evidence type="ECO:0000313" key="3">
    <source>
        <dbReference type="EMBL" id="OAY49737.1"/>
    </source>
</evidence>
<organism evidence="3">
    <name type="scientific">Manihot esculenta</name>
    <name type="common">Cassava</name>
    <name type="synonym">Jatropha manihot</name>
    <dbReference type="NCBI Taxonomy" id="3983"/>
    <lineage>
        <taxon>Eukaryota</taxon>
        <taxon>Viridiplantae</taxon>
        <taxon>Streptophyta</taxon>
        <taxon>Embryophyta</taxon>
        <taxon>Tracheophyta</taxon>
        <taxon>Spermatophyta</taxon>
        <taxon>Magnoliopsida</taxon>
        <taxon>eudicotyledons</taxon>
        <taxon>Gunneridae</taxon>
        <taxon>Pentapetalae</taxon>
        <taxon>rosids</taxon>
        <taxon>fabids</taxon>
        <taxon>Malpighiales</taxon>
        <taxon>Euphorbiaceae</taxon>
        <taxon>Crotonoideae</taxon>
        <taxon>Manihoteae</taxon>
        <taxon>Manihot</taxon>
    </lineage>
</organism>
<feature type="region of interest" description="Disordered" evidence="1">
    <location>
        <begin position="50"/>
        <end position="72"/>
    </location>
</feature>
<dbReference type="Pfam" id="PF00190">
    <property type="entry name" value="Cupin_1"/>
    <property type="match status" value="1"/>
</dbReference>
<feature type="domain" description="Cupin type-1" evidence="2">
    <location>
        <begin position="279"/>
        <end position="437"/>
    </location>
</feature>
<proteinExistence type="predicted"/>
<dbReference type="SUPFAM" id="SSF51182">
    <property type="entry name" value="RmlC-like cupins"/>
    <property type="match status" value="1"/>
</dbReference>
<feature type="compositionally biased region" description="Basic and acidic residues" evidence="1">
    <location>
        <begin position="8"/>
        <end position="20"/>
    </location>
</feature>
<accession>A0A2C9VU94</accession>
<dbReference type="CDD" id="cd02245">
    <property type="entry name" value="cupin_7S_vicilin-like_C"/>
    <property type="match status" value="1"/>
</dbReference>
<dbReference type="CDD" id="cd02244">
    <property type="entry name" value="cupin_7S_vicilin-like_N"/>
    <property type="match status" value="1"/>
</dbReference>